<evidence type="ECO:0000256" key="16">
    <source>
        <dbReference type="PROSITE-ProRule" id="PRU00560"/>
    </source>
</evidence>
<dbReference type="GO" id="GO:0005524">
    <property type="term" value="F:ATP binding"/>
    <property type="evidence" value="ECO:0007669"/>
    <property type="project" value="UniProtKB-UniRule"/>
</dbReference>
<feature type="binding site" evidence="15">
    <location>
        <position position="1125"/>
    </location>
    <ligand>
        <name>Mg(2+)</name>
        <dbReference type="ChEBI" id="CHEBI:18420"/>
    </ligand>
</feature>
<evidence type="ECO:0000256" key="10">
    <source>
        <dbReference type="ARBA" id="ARBA00023125"/>
    </source>
</evidence>
<evidence type="ECO:0000256" key="15">
    <source>
        <dbReference type="HAMAP-Rule" id="MF_01485"/>
    </source>
</evidence>
<comment type="catalytic activity">
    <reaction evidence="13 15">
        <text>Couples ATP hydrolysis with the unwinding of duplex DNA by translocating in the 3'-5' direction.</text>
        <dbReference type="EC" id="5.6.2.4"/>
    </reaction>
</comment>
<comment type="subunit">
    <text evidence="15">Heterotrimer of RecB, RecC and RecD. All subunits contribute to DNA-binding. Interacts with RecA.</text>
</comment>
<dbReference type="InterPro" id="IPR038726">
    <property type="entry name" value="PDDEXK_AddAB-type"/>
</dbReference>
<evidence type="ECO:0000256" key="13">
    <source>
        <dbReference type="ARBA" id="ARBA00034617"/>
    </source>
</evidence>
<evidence type="ECO:0000256" key="1">
    <source>
        <dbReference type="ARBA" id="ARBA00022722"/>
    </source>
</evidence>
<dbReference type="EMBL" id="QGKM01000076">
    <property type="protein sequence ID" value="PWQ92795.1"/>
    <property type="molecule type" value="Genomic_DNA"/>
</dbReference>
<feature type="binding site" evidence="15">
    <location>
        <position position="990"/>
    </location>
    <ligand>
        <name>Mg(2+)</name>
        <dbReference type="ChEBI" id="CHEBI:18420"/>
    </ligand>
</feature>
<organism evidence="19 20">
    <name type="scientific">Leucothrix pacifica</name>
    <dbReference type="NCBI Taxonomy" id="1247513"/>
    <lineage>
        <taxon>Bacteria</taxon>
        <taxon>Pseudomonadati</taxon>
        <taxon>Pseudomonadota</taxon>
        <taxon>Gammaproteobacteria</taxon>
        <taxon>Thiotrichales</taxon>
        <taxon>Thiotrichaceae</taxon>
        <taxon>Leucothrix</taxon>
    </lineage>
</organism>
<keyword evidence="12 15" id="KW-0413">Isomerase</keyword>
<comment type="function">
    <text evidence="15">A helicase/nuclease that prepares dsDNA breaks (DSB) for recombinational DNA repair. Binds to DSBs and unwinds DNA via a highly rapid and processive ATP-dependent bidirectional helicase activity. Unwinds dsDNA until it encounters a Chi (crossover hotspot instigator) sequence from the 3' direction. Cuts ssDNA a few nucleotides 3' to the Chi site. The properties and activities of the enzyme are changed at Chi. The Chi-altered holoenzyme produces a long 3'-ssDNA overhang and facilitates RecA-binding to the ssDNA for homologous DNA recombination and repair. Holoenzyme degrades any linearized DNA that is unable to undergo homologous recombination. In the holoenzyme this subunit contributes ATPase, 3'-5' helicase, exonuclease activity and loads RecA onto ssDNA.</text>
</comment>
<feature type="domain" description="UvrD-like helicase C-terminal" evidence="18">
    <location>
        <begin position="499"/>
        <end position="769"/>
    </location>
</feature>
<dbReference type="Pfam" id="PF00580">
    <property type="entry name" value="UvrD-helicase"/>
    <property type="match status" value="1"/>
</dbReference>
<dbReference type="Gene3D" id="3.90.320.10">
    <property type="match status" value="1"/>
</dbReference>
<feature type="binding site" evidence="16">
    <location>
        <begin position="37"/>
        <end position="44"/>
    </location>
    <ligand>
        <name>ATP</name>
        <dbReference type="ChEBI" id="CHEBI:30616"/>
    </ligand>
</feature>
<evidence type="ECO:0000256" key="8">
    <source>
        <dbReference type="ARBA" id="ARBA00022840"/>
    </source>
</evidence>
<dbReference type="Gene3D" id="1.10.486.10">
    <property type="entry name" value="PCRA, domain 4"/>
    <property type="match status" value="1"/>
</dbReference>
<sequence length="1218" mass="137785">MASLTSKESPMSQFELQPLPFDAFNTELETGINLIEASAGTGKTFSIAMLVLRFVVEQQLPIEKVLVVTFTKAATQELRTRIRMRLQDLKRFITDPDNPLNKEQDPAFTAWANQLEDKQQVAERVATALASIDNASIFTIHSFCQRMLRQYALESGQLFDAELSSSVDHLKLSLAEDYWRRQLYVADAQKVSICTAQYKTPAALLSSIRSIKEGMQTYPSDLDLDKLFVGIRSDIEALRGFEQSVIQPLMELVTSFADIFKAGVAERLAMASDDVVTWLSNPEGAAPTTSLQIFSYDSLVASLHGNKFRKKGGLTSEERKQAFFADIGITQTNDLDALLEKLDQVGLAFRLGLLAYLEEHLQSSQSTQKVLSFNDLIIRLARVLEADGGELLQAALRRQFAVALIDEFQDTDQQQWNIFSTVYATPQHYLYLIGDPKQAIYKFRGADIYSYLSAKHAAQRAYTLETNFRSHPKLVNSVNQLFAGIDKPFLLEDIPYYPVKAGNTTDKLWWHGETAHTMVLWMLEDFPGKPDGYWTSGFAKEAIRIQVVNEIVRLLDENNGAGKGDSASDTVPLEPQDIAILVRGNEEAATYQRYLQAVGIPAVLNSKHSVFESEEAVNLLHLLHALLQPANLQRVRQALTLPWFGLDGQAYDAVCRDDMKLQEYVSDFQLFQQQWQQKGLMAMMRALMSRHQVLQNLSRLEQPERRITNLNHMLELLQQAASDERLDMHKTVQWLNLALQGEQTSDGQELRLEQDEAAVSIVTIHSAKGLEYPVVFCPELWGEKDAGQKPTGDKVVICHEGDQLIADLGTTKQMERFEQAKFEQRAEDLRLLYVSVTRAAARCYMPWATVRSAKRDNNSAFAYLLKPHSPEENWLDKLKGLSESADCFEFAIIPAEDELLRADVKGAEAGSLLARQQEKEIKQRWQMSSYSALAYLSHHTQNHELPIDKSQEPVDVEDVGDLVVEQPEEATEEEVVYQLPKGAHTGNVLHDLLEHNSFSFLKDLGKQKPKDYENYAKQRERSCLRYGLSLDETGEQALDDLLIKSVTAPLDAHNSQFTLASLEDSACLKEMPFYFAINDLQTQGLNRLLAEQPACQSLSHRELSGQLTGFIDLICEYDGRYYVMDYKSNALDQYDHSNIEKAMQAHNYGLQYFLYSVVLHHYLEQRLPDYQYEQHFGGVKYLFLRGMDQTLPMQGVFVDRPSLDVIQGISDVLSGVNS</sequence>
<evidence type="ECO:0000256" key="14">
    <source>
        <dbReference type="ARBA" id="ARBA00048988"/>
    </source>
</evidence>
<keyword evidence="8 15" id="KW-0067">ATP-binding</keyword>
<comment type="domain">
    <text evidence="15">The N-terminal DNA-binding domain is a ssDNA-dependent ATPase and has ATP-dependent 3'-5' helicase function. This domain interacts with RecC.</text>
</comment>
<evidence type="ECO:0000256" key="3">
    <source>
        <dbReference type="ARBA" id="ARBA00022741"/>
    </source>
</evidence>
<dbReference type="Gene3D" id="1.10.3170.10">
    <property type="entry name" value="Recbcd, chain B, domain 2"/>
    <property type="match status" value="1"/>
</dbReference>
<dbReference type="AlphaFoldDB" id="A0A317C2E0"/>
<keyword evidence="1 15" id="KW-0540">Nuclease</keyword>
<dbReference type="SUPFAM" id="SSF52540">
    <property type="entry name" value="P-loop containing nucleoside triphosphate hydrolases"/>
    <property type="match status" value="1"/>
</dbReference>
<reference evidence="19 20" key="1">
    <citation type="submission" date="2018-05" db="EMBL/GenBank/DDBJ databases">
        <title>Leucothrix arctica sp. nov., isolated from Arctic seawater.</title>
        <authorList>
            <person name="Choi A."/>
            <person name="Baek K."/>
        </authorList>
    </citation>
    <scope>NUCLEOTIDE SEQUENCE [LARGE SCALE GENOMIC DNA]</scope>
    <source>
        <strain evidence="19 20">JCM 18388</strain>
    </source>
</reference>
<keyword evidence="6 15" id="KW-0347">Helicase</keyword>
<dbReference type="InterPro" id="IPR027417">
    <property type="entry name" value="P-loop_NTPase"/>
</dbReference>
<evidence type="ECO:0000256" key="7">
    <source>
        <dbReference type="ARBA" id="ARBA00022839"/>
    </source>
</evidence>
<dbReference type="InterPro" id="IPR000212">
    <property type="entry name" value="DNA_helicase_UvrD/REP"/>
</dbReference>
<keyword evidence="5 15" id="KW-0378">Hydrolase</keyword>
<dbReference type="OrthoDB" id="9810135at2"/>
<dbReference type="EC" id="5.6.2.4" evidence="15"/>
<comment type="domain">
    <text evidence="15">The C-terminal domain has nuclease activity and interacts with RecD. It interacts with RecA, facilitating its loading onto ssDNA.</text>
</comment>
<evidence type="ECO:0000313" key="20">
    <source>
        <dbReference type="Proteomes" id="UP000245539"/>
    </source>
</evidence>
<keyword evidence="7 15" id="KW-0269">Exonuclease</keyword>
<evidence type="ECO:0000259" key="18">
    <source>
        <dbReference type="PROSITE" id="PS51217"/>
    </source>
</evidence>
<dbReference type="PROSITE" id="PS51217">
    <property type="entry name" value="UVRD_HELICASE_CTER"/>
    <property type="match status" value="1"/>
</dbReference>
<dbReference type="HAMAP" id="MF_01485">
    <property type="entry name" value="RecB"/>
    <property type="match status" value="1"/>
</dbReference>
<dbReference type="PANTHER" id="PTHR11070">
    <property type="entry name" value="UVRD / RECB / PCRA DNA HELICASE FAMILY MEMBER"/>
    <property type="match status" value="1"/>
</dbReference>
<feature type="region of interest" description="DNA-binding and helicase activity, interacts with RecC" evidence="15">
    <location>
        <begin position="1"/>
        <end position="895"/>
    </location>
</feature>
<accession>A0A317C2E0</accession>
<dbReference type="Proteomes" id="UP000245539">
    <property type="component" value="Unassembled WGS sequence"/>
</dbReference>
<dbReference type="InterPro" id="IPR011335">
    <property type="entry name" value="Restrct_endonuc-II-like"/>
</dbReference>
<keyword evidence="9 15" id="KW-0460">Magnesium</keyword>
<evidence type="ECO:0000256" key="5">
    <source>
        <dbReference type="ARBA" id="ARBA00022801"/>
    </source>
</evidence>
<evidence type="ECO:0000313" key="19">
    <source>
        <dbReference type="EMBL" id="PWQ92795.1"/>
    </source>
</evidence>
<comment type="catalytic activity">
    <reaction evidence="15">
        <text>Exonucleolytic cleavage (in the presence of ATP) in either 5'- to 3'- or 3'- to 5'-direction to yield 5'-phosphooligonucleotides.</text>
        <dbReference type="EC" id="3.1.11.5"/>
    </reaction>
</comment>
<dbReference type="SUPFAM" id="SSF52980">
    <property type="entry name" value="Restriction endonuclease-like"/>
    <property type="match status" value="1"/>
</dbReference>
<evidence type="ECO:0000256" key="9">
    <source>
        <dbReference type="ARBA" id="ARBA00022842"/>
    </source>
</evidence>
<dbReference type="CDD" id="cd22352">
    <property type="entry name" value="RecB_C-like"/>
    <property type="match status" value="1"/>
</dbReference>
<dbReference type="GO" id="GO:0000287">
    <property type="term" value="F:magnesium ion binding"/>
    <property type="evidence" value="ECO:0007669"/>
    <property type="project" value="UniProtKB-UniRule"/>
</dbReference>
<feature type="binding site" evidence="15">
    <location>
        <position position="1112"/>
    </location>
    <ligand>
        <name>Mg(2+)</name>
        <dbReference type="ChEBI" id="CHEBI:18420"/>
    </ligand>
</feature>
<evidence type="ECO:0000256" key="11">
    <source>
        <dbReference type="ARBA" id="ARBA00023204"/>
    </source>
</evidence>
<keyword evidence="3 15" id="KW-0547">Nucleotide-binding</keyword>
<dbReference type="InterPro" id="IPR004586">
    <property type="entry name" value="RecB"/>
</dbReference>
<protein>
    <recommendedName>
        <fullName evidence="15">RecBCD enzyme subunit RecB</fullName>
        <ecNumber evidence="15">3.1.11.5</ecNumber>
        <ecNumber evidence="15">5.6.2.4</ecNumber>
    </recommendedName>
    <alternativeName>
        <fullName evidence="15">DNA 3'-5' helicase subunit RecB</fullName>
    </alternativeName>
    <alternativeName>
        <fullName evidence="15">Exonuclease V subunit RecB</fullName>
        <shortName evidence="15">ExoV subunit RecB</shortName>
    </alternativeName>
    <alternativeName>
        <fullName evidence="15">Helicase/nuclease RecBCD subunit RecB</fullName>
    </alternativeName>
</protein>
<dbReference type="PROSITE" id="PS51198">
    <property type="entry name" value="UVRD_HELICASE_ATP_BIND"/>
    <property type="match status" value="1"/>
</dbReference>
<gene>
    <name evidence="15 19" type="primary">recB</name>
    <name evidence="19" type="ORF">DKW60_19495</name>
</gene>
<comment type="caution">
    <text evidence="19">The sequence shown here is derived from an EMBL/GenBank/DDBJ whole genome shotgun (WGS) entry which is preliminary data.</text>
</comment>
<comment type="catalytic activity">
    <reaction evidence="14 15">
        <text>ATP + H2O = ADP + phosphate + H(+)</text>
        <dbReference type="Rhea" id="RHEA:13065"/>
        <dbReference type="ChEBI" id="CHEBI:15377"/>
        <dbReference type="ChEBI" id="CHEBI:15378"/>
        <dbReference type="ChEBI" id="CHEBI:30616"/>
        <dbReference type="ChEBI" id="CHEBI:43474"/>
        <dbReference type="ChEBI" id="CHEBI:456216"/>
        <dbReference type="EC" id="5.6.2.4"/>
    </reaction>
</comment>
<dbReference type="Pfam" id="PF12705">
    <property type="entry name" value="PDDEXK_1"/>
    <property type="match status" value="1"/>
</dbReference>
<dbReference type="GO" id="GO:0016887">
    <property type="term" value="F:ATP hydrolysis activity"/>
    <property type="evidence" value="ECO:0007669"/>
    <property type="project" value="RHEA"/>
</dbReference>
<dbReference type="InterPro" id="IPR014016">
    <property type="entry name" value="UvrD-like_ATP-bd"/>
</dbReference>
<feature type="domain" description="UvrD-like helicase ATP-binding" evidence="17">
    <location>
        <begin position="16"/>
        <end position="471"/>
    </location>
</feature>
<dbReference type="GO" id="GO:0043138">
    <property type="term" value="F:3'-5' DNA helicase activity"/>
    <property type="evidence" value="ECO:0007669"/>
    <property type="project" value="UniProtKB-UniRule"/>
</dbReference>
<keyword evidence="2 15" id="KW-0479">Metal-binding</keyword>
<dbReference type="InterPro" id="IPR014017">
    <property type="entry name" value="DNA_helicase_UvrD-like_C"/>
</dbReference>
<dbReference type="GO" id="GO:0009338">
    <property type="term" value="C:exodeoxyribonuclease V complex"/>
    <property type="evidence" value="ECO:0007669"/>
    <property type="project" value="TreeGrafter"/>
</dbReference>
<comment type="similarity">
    <text evidence="15">Belongs to the helicase family. UvrD subfamily.</text>
</comment>
<evidence type="ECO:0000256" key="4">
    <source>
        <dbReference type="ARBA" id="ARBA00022763"/>
    </source>
</evidence>
<dbReference type="GO" id="GO:0000724">
    <property type="term" value="P:double-strand break repair via homologous recombination"/>
    <property type="evidence" value="ECO:0007669"/>
    <property type="project" value="UniProtKB-UniRule"/>
</dbReference>
<dbReference type="NCBIfam" id="TIGR00609">
    <property type="entry name" value="recB"/>
    <property type="match status" value="1"/>
</dbReference>
<evidence type="ECO:0000256" key="6">
    <source>
        <dbReference type="ARBA" id="ARBA00022806"/>
    </source>
</evidence>
<comment type="cofactor">
    <cofactor evidence="15">
        <name>Mg(2+)</name>
        <dbReference type="ChEBI" id="CHEBI:18420"/>
    </cofactor>
    <text evidence="15">Binds 1 Mg(2+) ion per subunit.</text>
</comment>
<proteinExistence type="inferred from homology"/>
<dbReference type="EC" id="3.1.11.5" evidence="15"/>
<name>A0A317C2E0_9GAMM</name>
<evidence type="ECO:0000256" key="2">
    <source>
        <dbReference type="ARBA" id="ARBA00022723"/>
    </source>
</evidence>
<keyword evidence="4 15" id="KW-0227">DNA damage</keyword>
<feature type="active site" description="For nuclease activity" evidence="15">
    <location>
        <position position="1125"/>
    </location>
</feature>
<evidence type="ECO:0000256" key="12">
    <source>
        <dbReference type="ARBA" id="ARBA00023235"/>
    </source>
</evidence>
<evidence type="ECO:0000259" key="17">
    <source>
        <dbReference type="PROSITE" id="PS51198"/>
    </source>
</evidence>
<dbReference type="GO" id="GO:0003677">
    <property type="term" value="F:DNA binding"/>
    <property type="evidence" value="ECO:0007669"/>
    <property type="project" value="UniProtKB-UniRule"/>
</dbReference>
<dbReference type="Gene3D" id="3.40.50.300">
    <property type="entry name" value="P-loop containing nucleotide triphosphate hydrolases"/>
    <property type="match status" value="2"/>
</dbReference>
<feature type="region of interest" description="Nuclease activity, interacts with RecD and RecA" evidence="15">
    <location>
        <begin position="924"/>
        <end position="1218"/>
    </location>
</feature>
<keyword evidence="11 15" id="KW-0234">DNA repair</keyword>
<dbReference type="PANTHER" id="PTHR11070:SF23">
    <property type="entry name" value="RECBCD ENZYME SUBUNIT RECB"/>
    <property type="match status" value="1"/>
</dbReference>
<dbReference type="GO" id="GO:0005829">
    <property type="term" value="C:cytosol"/>
    <property type="evidence" value="ECO:0007669"/>
    <property type="project" value="TreeGrafter"/>
</dbReference>
<dbReference type="InterPro" id="IPR011604">
    <property type="entry name" value="PDDEXK-like_dom_sf"/>
</dbReference>
<keyword evidence="10 15" id="KW-0238">DNA-binding</keyword>
<dbReference type="GO" id="GO:0008854">
    <property type="term" value="F:exodeoxyribonuclease V activity"/>
    <property type="evidence" value="ECO:0007669"/>
    <property type="project" value="UniProtKB-EC"/>
</dbReference>
<comment type="miscellaneous">
    <text evidence="15">In the RecBCD complex, RecB has a slow 3'-5' helicase, an exonuclease activity and loads RecA onto ssDNA, RecD has a fast 5'-3' helicase activity, while RecC stimulates the ATPase and processivity of the RecB helicase and contributes to recognition of the Chi site.</text>
</comment>
<dbReference type="Pfam" id="PF13361">
    <property type="entry name" value="UvrD_C"/>
    <property type="match status" value="1"/>
</dbReference>
<keyword evidence="20" id="KW-1185">Reference proteome</keyword>